<evidence type="ECO:0000256" key="5">
    <source>
        <dbReference type="ARBA" id="ARBA00023159"/>
    </source>
</evidence>
<dbReference type="Pfam" id="PF00158">
    <property type="entry name" value="Sigma54_activat"/>
    <property type="match status" value="1"/>
</dbReference>
<reference evidence="8" key="1">
    <citation type="journal article" date="2014" name="Front. Microbiol.">
        <title>High frequency of phylogenetically diverse reductive dehalogenase-homologous genes in deep subseafloor sedimentary metagenomes.</title>
        <authorList>
            <person name="Kawai M."/>
            <person name="Futagami T."/>
            <person name="Toyoda A."/>
            <person name="Takaki Y."/>
            <person name="Nishi S."/>
            <person name="Hori S."/>
            <person name="Arai W."/>
            <person name="Tsubouchi T."/>
            <person name="Morono Y."/>
            <person name="Uchiyama I."/>
            <person name="Ito T."/>
            <person name="Fujiyama A."/>
            <person name="Inagaki F."/>
            <person name="Takami H."/>
        </authorList>
    </citation>
    <scope>NUCLEOTIDE SEQUENCE</scope>
    <source>
        <strain evidence="8">Expedition CK06-06</strain>
    </source>
</reference>
<dbReference type="InterPro" id="IPR058031">
    <property type="entry name" value="AAA_lid_NorR"/>
</dbReference>
<feature type="domain" description="Sigma-54 factor interaction" evidence="7">
    <location>
        <begin position="1"/>
        <end position="207"/>
    </location>
</feature>
<feature type="non-terminal residue" evidence="8">
    <location>
        <position position="1"/>
    </location>
</feature>
<evidence type="ECO:0000256" key="6">
    <source>
        <dbReference type="ARBA" id="ARBA00023163"/>
    </source>
</evidence>
<keyword evidence="1" id="KW-0547">Nucleotide-binding</keyword>
<dbReference type="InterPro" id="IPR002078">
    <property type="entry name" value="Sigma_54_int"/>
</dbReference>
<keyword evidence="6" id="KW-0804">Transcription</keyword>
<gene>
    <name evidence="8" type="ORF">S01H4_56118</name>
</gene>
<evidence type="ECO:0000256" key="1">
    <source>
        <dbReference type="ARBA" id="ARBA00022741"/>
    </source>
</evidence>
<keyword evidence="3" id="KW-0805">Transcription regulation</keyword>
<dbReference type="AlphaFoldDB" id="X1ES04"/>
<evidence type="ECO:0000256" key="3">
    <source>
        <dbReference type="ARBA" id="ARBA00023015"/>
    </source>
</evidence>
<dbReference type="EMBL" id="BART01032482">
    <property type="protein sequence ID" value="GAH11418.1"/>
    <property type="molecule type" value="Genomic_DNA"/>
</dbReference>
<dbReference type="Gene3D" id="3.40.50.300">
    <property type="entry name" value="P-loop containing nucleotide triphosphate hydrolases"/>
    <property type="match status" value="1"/>
</dbReference>
<dbReference type="PANTHER" id="PTHR32071">
    <property type="entry name" value="TRANSCRIPTIONAL REGULATORY PROTEIN"/>
    <property type="match status" value="1"/>
</dbReference>
<keyword evidence="4" id="KW-0238">DNA-binding</keyword>
<dbReference type="Gene3D" id="1.10.8.60">
    <property type="match status" value="1"/>
</dbReference>
<dbReference type="CDD" id="cd00009">
    <property type="entry name" value="AAA"/>
    <property type="match status" value="1"/>
</dbReference>
<evidence type="ECO:0000313" key="8">
    <source>
        <dbReference type="EMBL" id="GAH11418.1"/>
    </source>
</evidence>
<dbReference type="GO" id="GO:0005524">
    <property type="term" value="F:ATP binding"/>
    <property type="evidence" value="ECO:0007669"/>
    <property type="project" value="UniProtKB-KW"/>
</dbReference>
<dbReference type="GO" id="GO:0006355">
    <property type="term" value="P:regulation of DNA-templated transcription"/>
    <property type="evidence" value="ECO:0007669"/>
    <property type="project" value="InterPro"/>
</dbReference>
<protein>
    <recommendedName>
        <fullName evidence="7">Sigma-54 factor interaction domain-containing protein</fullName>
    </recommendedName>
</protein>
<sequence>PVLVLGETGTGKGMIARLIHLKSARKGRKFLAINCGTIPETLLESELFGHKRGAFTGAVSDKKGLLEEGGGGTIFLDEISNTSLSFQGKLLEAIEEKIIRRVGETVTRNIDVRFLFATNRDLEIEVEDGRFRRDLYYRINVFNIEVPPLRERASDIPLLAQYFLARYNKEIGKRIDGFTADTVQRLCEYMWSGNVRELQNVIERAVVLAKGNIISVKDIGFDKVRRDEIIPLKEIRREAIIEAL</sequence>
<dbReference type="InterPro" id="IPR027417">
    <property type="entry name" value="P-loop_NTPase"/>
</dbReference>
<proteinExistence type="predicted"/>
<organism evidence="8">
    <name type="scientific">marine sediment metagenome</name>
    <dbReference type="NCBI Taxonomy" id="412755"/>
    <lineage>
        <taxon>unclassified sequences</taxon>
        <taxon>metagenomes</taxon>
        <taxon>ecological metagenomes</taxon>
    </lineage>
</organism>
<dbReference type="FunFam" id="3.40.50.300:FF:000006">
    <property type="entry name" value="DNA-binding transcriptional regulator NtrC"/>
    <property type="match status" value="1"/>
</dbReference>
<evidence type="ECO:0000256" key="2">
    <source>
        <dbReference type="ARBA" id="ARBA00022840"/>
    </source>
</evidence>
<dbReference type="FunFam" id="1.10.8.60:FF:000014">
    <property type="entry name" value="DNA-binding transcriptional regulator NtrC"/>
    <property type="match status" value="1"/>
</dbReference>
<dbReference type="PANTHER" id="PTHR32071:SF57">
    <property type="entry name" value="C4-DICARBOXYLATE TRANSPORT TRANSCRIPTIONAL REGULATORY PROTEIN DCTD"/>
    <property type="match status" value="1"/>
</dbReference>
<dbReference type="SUPFAM" id="SSF52540">
    <property type="entry name" value="P-loop containing nucleoside triphosphate hydrolases"/>
    <property type="match status" value="1"/>
</dbReference>
<feature type="non-terminal residue" evidence="8">
    <location>
        <position position="244"/>
    </location>
</feature>
<dbReference type="GO" id="GO:0003677">
    <property type="term" value="F:DNA binding"/>
    <property type="evidence" value="ECO:0007669"/>
    <property type="project" value="UniProtKB-KW"/>
</dbReference>
<dbReference type="Pfam" id="PF25601">
    <property type="entry name" value="AAA_lid_14"/>
    <property type="match status" value="1"/>
</dbReference>
<keyword evidence="5" id="KW-0010">Activator</keyword>
<dbReference type="PROSITE" id="PS00675">
    <property type="entry name" value="SIGMA54_INTERACT_1"/>
    <property type="match status" value="1"/>
</dbReference>
<keyword evidence="2" id="KW-0067">ATP-binding</keyword>
<comment type="caution">
    <text evidence="8">The sequence shown here is derived from an EMBL/GenBank/DDBJ whole genome shotgun (WGS) entry which is preliminary data.</text>
</comment>
<name>X1ES04_9ZZZZ</name>
<evidence type="ECO:0000259" key="7">
    <source>
        <dbReference type="PROSITE" id="PS50045"/>
    </source>
</evidence>
<dbReference type="PROSITE" id="PS50045">
    <property type="entry name" value="SIGMA54_INTERACT_4"/>
    <property type="match status" value="1"/>
</dbReference>
<evidence type="ECO:0000256" key="4">
    <source>
        <dbReference type="ARBA" id="ARBA00023125"/>
    </source>
</evidence>
<accession>X1ES04</accession>
<dbReference type="InterPro" id="IPR025662">
    <property type="entry name" value="Sigma_54_int_dom_ATP-bd_1"/>
</dbReference>